<evidence type="ECO:0000259" key="3">
    <source>
        <dbReference type="Pfam" id="PF12804"/>
    </source>
</evidence>
<dbReference type="InterPro" id="IPR029044">
    <property type="entry name" value="Nucleotide-diphossugar_trans"/>
</dbReference>
<feature type="domain" description="MobA-like NTP transferase" evidence="3">
    <location>
        <begin position="6"/>
        <end position="145"/>
    </location>
</feature>
<reference evidence="4 5" key="1">
    <citation type="submission" date="2019-08" db="EMBL/GenBank/DDBJ databases">
        <authorList>
            <person name="Luo N."/>
        </authorList>
    </citation>
    <scope>NUCLEOTIDE SEQUENCE [LARGE SCALE GENOMIC DNA]</scope>
    <source>
        <strain evidence="4 5">NCIMB 9442</strain>
    </source>
</reference>
<dbReference type="PANTHER" id="PTHR43584:SF8">
    <property type="entry name" value="N-ACETYLMURAMATE ALPHA-1-PHOSPHATE URIDYLYLTRANSFERASE"/>
    <property type="match status" value="1"/>
</dbReference>
<dbReference type="Pfam" id="PF12804">
    <property type="entry name" value="NTP_transf_3"/>
    <property type="match status" value="1"/>
</dbReference>
<protein>
    <submittedName>
        <fullName evidence="4">Phosphocholine cytidylyltransferase family protein</fullName>
    </submittedName>
</protein>
<proteinExistence type="predicted"/>
<name>A0ABS0J452_9BACT</name>
<dbReference type="GO" id="GO:0016779">
    <property type="term" value="F:nucleotidyltransferase activity"/>
    <property type="evidence" value="ECO:0007669"/>
    <property type="project" value="UniProtKB-KW"/>
</dbReference>
<sequence length="263" mass="28641">MNHAVGLILAAGRGSRMKGLTGDRPKCLTELSGRPLLHWQIDALRTGGAAPLLVVGGYLGHMLEPEAQGMPADAYATLENPDWARTNMLSTLLCAAPWLERQFDQGAGQAVISYSDIVYHPGHVAALLAHPDHVAITYDTLWEPLWRLRFGDPLLDAETFRQEGGRLAEIGGKPGSLDDICGQYMGLIKVSREGWRMVTQRCARLGDAVARTDMTGFLRLLLGDGTPVGAVPVAGRWCETDSGDDLDRYRSALAAPGWSHDWR</sequence>
<comment type="caution">
    <text evidence="4">The sequence shown here is derived from an EMBL/GenBank/DDBJ whole genome shotgun (WGS) entry which is preliminary data.</text>
</comment>
<dbReference type="RefSeq" id="WP_196609172.1">
    <property type="nucleotide sequence ID" value="NZ_VRYY01000232.1"/>
</dbReference>
<organism evidence="4 5">
    <name type="scientific">Nitratidesulfovibrio oxamicus</name>
    <dbReference type="NCBI Taxonomy" id="32016"/>
    <lineage>
        <taxon>Bacteria</taxon>
        <taxon>Pseudomonadati</taxon>
        <taxon>Thermodesulfobacteriota</taxon>
        <taxon>Desulfovibrionia</taxon>
        <taxon>Desulfovibrionales</taxon>
        <taxon>Desulfovibrionaceae</taxon>
        <taxon>Nitratidesulfovibrio</taxon>
    </lineage>
</organism>
<dbReference type="SUPFAM" id="SSF53448">
    <property type="entry name" value="Nucleotide-diphospho-sugar transferases"/>
    <property type="match status" value="1"/>
</dbReference>
<dbReference type="Proteomes" id="UP001194469">
    <property type="component" value="Unassembled WGS sequence"/>
</dbReference>
<dbReference type="CDD" id="cd02523">
    <property type="entry name" value="PC_cytidylyltransferase"/>
    <property type="match status" value="1"/>
</dbReference>
<dbReference type="Gene3D" id="3.90.550.10">
    <property type="entry name" value="Spore Coat Polysaccharide Biosynthesis Protein SpsA, Chain A"/>
    <property type="match status" value="1"/>
</dbReference>
<evidence type="ECO:0000256" key="2">
    <source>
        <dbReference type="ARBA" id="ARBA00022695"/>
    </source>
</evidence>
<keyword evidence="5" id="KW-1185">Reference proteome</keyword>
<dbReference type="EMBL" id="VRYY01000232">
    <property type="protein sequence ID" value="MBG3877169.1"/>
    <property type="molecule type" value="Genomic_DNA"/>
</dbReference>
<evidence type="ECO:0000313" key="5">
    <source>
        <dbReference type="Proteomes" id="UP001194469"/>
    </source>
</evidence>
<keyword evidence="1" id="KW-0808">Transferase</keyword>
<evidence type="ECO:0000256" key="1">
    <source>
        <dbReference type="ARBA" id="ARBA00022679"/>
    </source>
</evidence>
<accession>A0ABS0J452</accession>
<dbReference type="InterPro" id="IPR025877">
    <property type="entry name" value="MobA-like_NTP_Trfase"/>
</dbReference>
<dbReference type="PANTHER" id="PTHR43584">
    <property type="entry name" value="NUCLEOTIDYL TRANSFERASE"/>
    <property type="match status" value="1"/>
</dbReference>
<evidence type="ECO:0000313" key="4">
    <source>
        <dbReference type="EMBL" id="MBG3877169.1"/>
    </source>
</evidence>
<keyword evidence="2 4" id="KW-0548">Nucleotidyltransferase</keyword>
<gene>
    <name evidence="4" type="ORF">FVW20_09125</name>
</gene>
<dbReference type="InterPro" id="IPR050065">
    <property type="entry name" value="GlmU-like"/>
</dbReference>